<reference evidence="1 2" key="1">
    <citation type="journal article" date="2022" name="New Phytol.">
        <title>Ecological generalism drives hyperdiversity of secondary metabolite gene clusters in xylarialean endophytes.</title>
        <authorList>
            <person name="Franco M.E.E."/>
            <person name="Wisecaver J.H."/>
            <person name="Arnold A.E."/>
            <person name="Ju Y.M."/>
            <person name="Slot J.C."/>
            <person name="Ahrendt S."/>
            <person name="Moore L.P."/>
            <person name="Eastman K.E."/>
            <person name="Scott K."/>
            <person name="Konkel Z."/>
            <person name="Mondo S.J."/>
            <person name="Kuo A."/>
            <person name="Hayes R.D."/>
            <person name="Haridas S."/>
            <person name="Andreopoulos B."/>
            <person name="Riley R."/>
            <person name="LaButti K."/>
            <person name="Pangilinan J."/>
            <person name="Lipzen A."/>
            <person name="Amirebrahimi M."/>
            <person name="Yan J."/>
            <person name="Adam C."/>
            <person name="Keymanesh K."/>
            <person name="Ng V."/>
            <person name="Louie K."/>
            <person name="Northen T."/>
            <person name="Drula E."/>
            <person name="Henrissat B."/>
            <person name="Hsieh H.M."/>
            <person name="Youens-Clark K."/>
            <person name="Lutzoni F."/>
            <person name="Miadlikowska J."/>
            <person name="Eastwood D.C."/>
            <person name="Hamelin R.C."/>
            <person name="Grigoriev I.V."/>
            <person name="U'Ren J.M."/>
        </authorList>
    </citation>
    <scope>NUCLEOTIDE SEQUENCE [LARGE SCALE GENOMIC DNA]</scope>
    <source>
        <strain evidence="1 2">CBS 119005</strain>
    </source>
</reference>
<accession>A0ACB9ZBN3</accession>
<protein>
    <submittedName>
        <fullName evidence="1">Uncharacterized protein</fullName>
    </submittedName>
</protein>
<evidence type="ECO:0000313" key="1">
    <source>
        <dbReference type="EMBL" id="KAI4868932.1"/>
    </source>
</evidence>
<organism evidence="1 2">
    <name type="scientific">Hypoxylon rubiginosum</name>
    <dbReference type="NCBI Taxonomy" id="110542"/>
    <lineage>
        <taxon>Eukaryota</taxon>
        <taxon>Fungi</taxon>
        <taxon>Dikarya</taxon>
        <taxon>Ascomycota</taxon>
        <taxon>Pezizomycotina</taxon>
        <taxon>Sordariomycetes</taxon>
        <taxon>Xylariomycetidae</taxon>
        <taxon>Xylariales</taxon>
        <taxon>Hypoxylaceae</taxon>
        <taxon>Hypoxylon</taxon>
    </lineage>
</organism>
<dbReference type="Proteomes" id="UP001497700">
    <property type="component" value="Unassembled WGS sequence"/>
</dbReference>
<gene>
    <name evidence="1" type="ORF">F4820DRAFT_76744</name>
</gene>
<comment type="caution">
    <text evidence="1">The sequence shown here is derived from an EMBL/GenBank/DDBJ whole genome shotgun (WGS) entry which is preliminary data.</text>
</comment>
<evidence type="ECO:0000313" key="2">
    <source>
        <dbReference type="Proteomes" id="UP001497700"/>
    </source>
</evidence>
<keyword evidence="2" id="KW-1185">Reference proteome</keyword>
<dbReference type="EMBL" id="MU393434">
    <property type="protein sequence ID" value="KAI4868932.1"/>
    <property type="molecule type" value="Genomic_DNA"/>
</dbReference>
<proteinExistence type="predicted"/>
<name>A0ACB9ZBN3_9PEZI</name>
<sequence>MSSYHRRGVCKAIPSIPVTLLVASYDADSQLRSTVFSSDSKHHYSCADAPDEGVFIIFQNRALQIAAPPCDQRKCKDICYCDTSYHSTKIHSDSNKAKKRKIAWPTWKPCQNCLFNWLRLYPAAEVAHKRGMQFLQHPRTLTWSKSNGRHSFRYDGELEEDSVCSIQNGPCARSRNFISPCPPKLFKWMTDTWNEFITSGCYKPDRVISLPDFEDESCNDQSPNKGEDSDNGEAEESDSDGEWDDLDIPYKHLSQSRYAKSADEFDTIDDLIEEGEFPRLRKAYATKTTIPTRKERKPNQPQADDDDSDNSSSDGDAPAPVILPPKNMTIGRGLGRHADPRVPRAMRLGKGGAMCALAVASDLPRATPRPSLRQKRSHGDFAASEPAELLPAEDSPRMAKYQKREPSRPRTDDLHRRQGFAVQRPMSQIGHASPKLLVV</sequence>